<keyword evidence="3" id="KW-1185">Reference proteome</keyword>
<dbReference type="Proteomes" id="UP000326532">
    <property type="component" value="Unassembled WGS sequence"/>
</dbReference>
<protein>
    <submittedName>
        <fullName evidence="2">Uncharacterized protein</fullName>
    </submittedName>
</protein>
<feature type="compositionally biased region" description="Polar residues" evidence="1">
    <location>
        <begin position="113"/>
        <end position="124"/>
    </location>
</feature>
<name>A0A5N6DYL9_ASPPA</name>
<reference evidence="2 3" key="1">
    <citation type="submission" date="2019-04" db="EMBL/GenBank/DDBJ databases">
        <title>Fungal friends and foes A comparative genomics study of 23 Aspergillus species from section Flavi.</title>
        <authorList>
            <consortium name="DOE Joint Genome Institute"/>
            <person name="Kjaerbolling I."/>
            <person name="Vesth T.C."/>
            <person name="Frisvad J.C."/>
            <person name="Nybo J.L."/>
            <person name="Theobald S."/>
            <person name="Kildgaard S."/>
            <person name="Petersen T.I."/>
            <person name="Kuo A."/>
            <person name="Sato A."/>
            <person name="Lyhne E.K."/>
            <person name="Kogle M.E."/>
            <person name="Wiebenga A."/>
            <person name="Kun R.S."/>
            <person name="Lubbers R.J."/>
            <person name="Makela M.R."/>
            <person name="Barry K."/>
            <person name="Chovatia M."/>
            <person name="Clum A."/>
            <person name="Daum C."/>
            <person name="Haridas S."/>
            <person name="He G."/>
            <person name="LaButti K."/>
            <person name="Lipzen A."/>
            <person name="Mondo S."/>
            <person name="Pangilinan J."/>
            <person name="Riley R."/>
            <person name="Salamov A."/>
            <person name="Simmons B.A."/>
            <person name="Magnuson J.K."/>
            <person name="Henrissat B."/>
            <person name="Mortensen U.H."/>
            <person name="Larsen T.O."/>
            <person name="De vries R.P."/>
            <person name="Grigoriev I.V."/>
            <person name="Machida M."/>
            <person name="Baker S.E."/>
            <person name="Andersen M.R."/>
        </authorList>
    </citation>
    <scope>NUCLEOTIDE SEQUENCE [LARGE SCALE GENOMIC DNA]</scope>
    <source>
        <strain evidence="2 3">CBS 117618</strain>
    </source>
</reference>
<dbReference type="EMBL" id="ML734943">
    <property type="protein sequence ID" value="KAB8210332.1"/>
    <property type="molecule type" value="Genomic_DNA"/>
</dbReference>
<evidence type="ECO:0000313" key="2">
    <source>
        <dbReference type="EMBL" id="KAB8210332.1"/>
    </source>
</evidence>
<feature type="region of interest" description="Disordered" evidence="1">
    <location>
        <begin position="245"/>
        <end position="268"/>
    </location>
</feature>
<organism evidence="2 3">
    <name type="scientific">Aspergillus parasiticus</name>
    <dbReference type="NCBI Taxonomy" id="5067"/>
    <lineage>
        <taxon>Eukaryota</taxon>
        <taxon>Fungi</taxon>
        <taxon>Dikarya</taxon>
        <taxon>Ascomycota</taxon>
        <taxon>Pezizomycotina</taxon>
        <taxon>Eurotiomycetes</taxon>
        <taxon>Eurotiomycetidae</taxon>
        <taxon>Eurotiales</taxon>
        <taxon>Aspergillaceae</taxon>
        <taxon>Aspergillus</taxon>
        <taxon>Aspergillus subgen. Circumdati</taxon>
    </lineage>
</organism>
<dbReference type="AlphaFoldDB" id="A0A5N6DYL9"/>
<dbReference type="VEuPathDB" id="FungiDB:BDV34DRAFT_220924"/>
<sequence length="268" mass="28423">MTCPTAVKIKLAGIAGGNACLPSAFVSISNGIPASHSISEIIPMSYSRRGGDVGVSLKDGMLEHDCLWEDGLGMMVLGTWMQESLIFHAPALSNASSAFPGSRSHDFPANPASIGTPTRMSLNPQGKDFRSLLGDPDARQQPRPRPRGSQGPPSEETRKVRMFSFPPADNSSASKPRWFLVSATCTGQRAQSATGNPVANGMVRIHTENGPLLTRSGLFTSPVSPITGPVLLASSSLLRWTDARQPAPPCELGPAPRLINTKEANNLE</sequence>
<evidence type="ECO:0000313" key="3">
    <source>
        <dbReference type="Proteomes" id="UP000326532"/>
    </source>
</evidence>
<proteinExistence type="predicted"/>
<accession>A0A5N6DYL9</accession>
<feature type="region of interest" description="Disordered" evidence="1">
    <location>
        <begin position="98"/>
        <end position="159"/>
    </location>
</feature>
<gene>
    <name evidence="2" type="ORF">BDV34DRAFT_220924</name>
</gene>
<evidence type="ECO:0000256" key="1">
    <source>
        <dbReference type="SAM" id="MobiDB-lite"/>
    </source>
</evidence>